<evidence type="ECO:0000259" key="2">
    <source>
        <dbReference type="PROSITE" id="PS50222"/>
    </source>
</evidence>
<dbReference type="InterPro" id="IPR002048">
    <property type="entry name" value="EF_hand_dom"/>
</dbReference>
<name>A0A7S0IMS5_9EUKA</name>
<dbReference type="EMBL" id="HBER01003284">
    <property type="protein sequence ID" value="CAD8525952.1"/>
    <property type="molecule type" value="Transcribed_RNA"/>
</dbReference>
<organism evidence="3">
    <name type="scientific">Calcidiscus leptoporus</name>
    <dbReference type="NCBI Taxonomy" id="127549"/>
    <lineage>
        <taxon>Eukaryota</taxon>
        <taxon>Haptista</taxon>
        <taxon>Haptophyta</taxon>
        <taxon>Prymnesiophyceae</taxon>
        <taxon>Coccolithales</taxon>
        <taxon>Calcidiscaceae</taxon>
        <taxon>Calcidiscus</taxon>
    </lineage>
</organism>
<dbReference type="AlphaFoldDB" id="A0A7S0IMS5"/>
<feature type="domain" description="EF-hand" evidence="2">
    <location>
        <begin position="38"/>
        <end position="73"/>
    </location>
</feature>
<evidence type="ECO:0000313" key="3">
    <source>
        <dbReference type="EMBL" id="CAD8525952.1"/>
    </source>
</evidence>
<proteinExistence type="predicted"/>
<evidence type="ECO:0000256" key="1">
    <source>
        <dbReference type="ARBA" id="ARBA00022837"/>
    </source>
</evidence>
<gene>
    <name evidence="3" type="ORF">CLEP1334_LOCUS1706</name>
</gene>
<keyword evidence="1" id="KW-0106">Calcium</keyword>
<dbReference type="Gene3D" id="1.10.238.10">
    <property type="entry name" value="EF-hand"/>
    <property type="match status" value="1"/>
</dbReference>
<reference evidence="3" key="1">
    <citation type="submission" date="2021-01" db="EMBL/GenBank/DDBJ databases">
        <authorList>
            <person name="Corre E."/>
            <person name="Pelletier E."/>
            <person name="Niang G."/>
            <person name="Scheremetjew M."/>
            <person name="Finn R."/>
            <person name="Kale V."/>
            <person name="Holt S."/>
            <person name="Cochrane G."/>
            <person name="Meng A."/>
            <person name="Brown T."/>
            <person name="Cohen L."/>
        </authorList>
    </citation>
    <scope>NUCLEOTIDE SEQUENCE</scope>
    <source>
        <strain evidence="3">RCC1130</strain>
    </source>
</reference>
<accession>A0A7S0IMS5</accession>
<dbReference type="InterPro" id="IPR018247">
    <property type="entry name" value="EF_Hand_1_Ca_BS"/>
</dbReference>
<dbReference type="SUPFAM" id="SSF47473">
    <property type="entry name" value="EF-hand"/>
    <property type="match status" value="1"/>
</dbReference>
<dbReference type="PROSITE" id="PS50222">
    <property type="entry name" value="EF_HAND_2"/>
    <property type="match status" value="1"/>
</dbReference>
<dbReference type="GO" id="GO:0005509">
    <property type="term" value="F:calcium ion binding"/>
    <property type="evidence" value="ECO:0007669"/>
    <property type="project" value="InterPro"/>
</dbReference>
<protein>
    <recommendedName>
        <fullName evidence="2">EF-hand domain-containing protein</fullName>
    </recommendedName>
</protein>
<dbReference type="InterPro" id="IPR011992">
    <property type="entry name" value="EF-hand-dom_pair"/>
</dbReference>
<sequence length="157" mass="17171">MPCSLPAPARRSPTAGLRWASVKSYARATIAMREQSWKRADRFVKLLKAMDLNQDGKLSFSEWTHGVLAQPGLCHFLMDMDYRISFPRSSDGCEQPMMRATTGGAASSDGCEQRAATGARGACRCERRAATDASNGGCEQRQHISHMTDWGAAACRV</sequence>
<dbReference type="PROSITE" id="PS00018">
    <property type="entry name" value="EF_HAND_1"/>
    <property type="match status" value="1"/>
</dbReference>